<protein>
    <recommendedName>
        <fullName evidence="4">Glycosyltransferase 2-like domain-containing protein</fullName>
    </recommendedName>
</protein>
<dbReference type="InterPro" id="IPR002201">
    <property type="entry name" value="Glyco_trans_9"/>
</dbReference>
<evidence type="ECO:0000256" key="2">
    <source>
        <dbReference type="ARBA" id="ARBA00022679"/>
    </source>
</evidence>
<gene>
    <name evidence="3" type="ORF">METZ01_LOCUS245575</name>
</gene>
<proteinExistence type="predicted"/>
<feature type="non-terminal residue" evidence="3">
    <location>
        <position position="455"/>
    </location>
</feature>
<dbReference type="PANTHER" id="PTHR30160">
    <property type="entry name" value="TETRAACYLDISACCHARIDE 4'-KINASE-RELATED"/>
    <property type="match status" value="1"/>
</dbReference>
<name>A0A382I200_9ZZZZ</name>
<dbReference type="GO" id="GO:0009244">
    <property type="term" value="P:lipopolysaccharide core region biosynthetic process"/>
    <property type="evidence" value="ECO:0007669"/>
    <property type="project" value="TreeGrafter"/>
</dbReference>
<dbReference type="GO" id="GO:0005829">
    <property type="term" value="C:cytosol"/>
    <property type="evidence" value="ECO:0007669"/>
    <property type="project" value="TreeGrafter"/>
</dbReference>
<organism evidence="3">
    <name type="scientific">marine metagenome</name>
    <dbReference type="NCBI Taxonomy" id="408172"/>
    <lineage>
        <taxon>unclassified sequences</taxon>
        <taxon>metagenomes</taxon>
        <taxon>ecological metagenomes</taxon>
    </lineage>
</organism>
<evidence type="ECO:0008006" key="4">
    <source>
        <dbReference type="Google" id="ProtNLM"/>
    </source>
</evidence>
<dbReference type="PANTHER" id="PTHR30160:SF1">
    <property type="entry name" value="LIPOPOLYSACCHARIDE 1,2-N-ACETYLGLUCOSAMINETRANSFERASE-RELATED"/>
    <property type="match status" value="1"/>
</dbReference>
<dbReference type="GO" id="GO:0008713">
    <property type="term" value="F:ADP-heptose-lipopolysaccharide heptosyltransferase activity"/>
    <property type="evidence" value="ECO:0007669"/>
    <property type="project" value="TreeGrafter"/>
</dbReference>
<dbReference type="EMBL" id="UINC01064239">
    <property type="protein sequence ID" value="SVB92721.1"/>
    <property type="molecule type" value="Genomic_DNA"/>
</dbReference>
<dbReference type="Pfam" id="PF01075">
    <property type="entry name" value="Glyco_transf_9"/>
    <property type="match status" value="1"/>
</dbReference>
<evidence type="ECO:0000256" key="1">
    <source>
        <dbReference type="ARBA" id="ARBA00022676"/>
    </source>
</evidence>
<dbReference type="SUPFAM" id="SSF53756">
    <property type="entry name" value="UDP-Glycosyltransferase/glycogen phosphorylase"/>
    <property type="match status" value="1"/>
</dbReference>
<accession>A0A382I200</accession>
<keyword evidence="1" id="KW-0328">Glycosyltransferase</keyword>
<dbReference type="AlphaFoldDB" id="A0A382I200"/>
<dbReference type="Gene3D" id="3.40.50.2000">
    <property type="entry name" value="Glycogen Phosphorylase B"/>
    <property type="match status" value="1"/>
</dbReference>
<sequence length="455" mass="52333">DSVDKLRSCLEALRNWVPDVTVVIQENEDSAKEIIEEFKMSVCIHSTSTTSARWEYGLTQINASWVLLVRSNEIITGQLRKSIAEKIKVNVDNPCQYLLKSTIVFLKKRLKYSLDWYDCKPSCLTYLPKNVVTIQNLKKIKWAFEGELIRYNEDTISDCANTVIKKADERAGYLAKVLTNSNPYLLFIAGLSSSIKIFSQAYFSKKGFKEGFEGIVFSICDAHAELLGYLRYYELYIREKKKLRDDLSVLNKILVIKLRDIGDNILCTPLISNLKYHLPETSISILTWSYSKAVFENNPHIDQLFDLAKDNPFKNIKKVLSQLNSSNFDLVICTHSGKIASNLLLKIKTKYRINNYYRGRNKSYNLITPESDYYRSSIERDLDCLRSLGLESFDKKTQLFLSDSEVLSAKNNLITKGINPNKKKVLVHPTAAVPIREWPLTRFNKLIQKLNNNDN</sequence>
<evidence type="ECO:0000313" key="3">
    <source>
        <dbReference type="EMBL" id="SVB92721.1"/>
    </source>
</evidence>
<dbReference type="InterPro" id="IPR051199">
    <property type="entry name" value="LPS_LOS_Heptosyltrfase"/>
</dbReference>
<keyword evidence="2" id="KW-0808">Transferase</keyword>
<feature type="non-terminal residue" evidence="3">
    <location>
        <position position="1"/>
    </location>
</feature>
<reference evidence="3" key="1">
    <citation type="submission" date="2018-05" db="EMBL/GenBank/DDBJ databases">
        <authorList>
            <person name="Lanie J.A."/>
            <person name="Ng W.-L."/>
            <person name="Kazmierczak K.M."/>
            <person name="Andrzejewski T.M."/>
            <person name="Davidsen T.M."/>
            <person name="Wayne K.J."/>
            <person name="Tettelin H."/>
            <person name="Glass J.I."/>
            <person name="Rusch D."/>
            <person name="Podicherti R."/>
            <person name="Tsui H.-C.T."/>
            <person name="Winkler M.E."/>
        </authorList>
    </citation>
    <scope>NUCLEOTIDE SEQUENCE</scope>
</reference>